<evidence type="ECO:0000256" key="1">
    <source>
        <dbReference type="ARBA" id="ARBA00004651"/>
    </source>
</evidence>
<dbReference type="PANTHER" id="PTHR30047:SF7">
    <property type="entry name" value="HIGH-AFFINITY CHOLINE TRANSPORT PROTEIN"/>
    <property type="match status" value="1"/>
</dbReference>
<feature type="transmembrane region" description="Helical" evidence="7">
    <location>
        <begin position="91"/>
        <end position="111"/>
    </location>
</feature>
<evidence type="ECO:0000256" key="2">
    <source>
        <dbReference type="ARBA" id="ARBA00022448"/>
    </source>
</evidence>
<accession>F7XMN0</accession>
<keyword evidence="3" id="KW-1003">Cell membrane</keyword>
<dbReference type="InterPro" id="IPR018093">
    <property type="entry name" value="BCCT_CS"/>
</dbReference>
<dbReference type="NCBIfam" id="TIGR00842">
    <property type="entry name" value="bcct"/>
    <property type="match status" value="1"/>
</dbReference>
<dbReference type="AlphaFoldDB" id="F7XMN0"/>
<feature type="transmembrane region" description="Helical" evidence="7">
    <location>
        <begin position="12"/>
        <end position="31"/>
    </location>
</feature>
<reference evidence="8 9" key="1">
    <citation type="submission" date="2010-07" db="EMBL/GenBank/DDBJ databases">
        <title>The complete genome of Methanosalsum zhilinae DSM 4017.</title>
        <authorList>
            <consortium name="US DOE Joint Genome Institute (JGI-PGF)"/>
            <person name="Lucas S."/>
            <person name="Copeland A."/>
            <person name="Lapidus A."/>
            <person name="Glavina del Rio T."/>
            <person name="Dalin E."/>
            <person name="Tice H."/>
            <person name="Bruce D."/>
            <person name="Goodwin L."/>
            <person name="Pitluck S."/>
            <person name="Kyrpides N."/>
            <person name="Mavromatis K."/>
            <person name="Ovchinnikova G."/>
            <person name="Daligault H."/>
            <person name="Detter J.C."/>
            <person name="Han C."/>
            <person name="Tapia R."/>
            <person name="Larimer F."/>
            <person name="Land M."/>
            <person name="Hauser L."/>
            <person name="Markowitz V."/>
            <person name="Cheng J.-F."/>
            <person name="Hugenholtz P."/>
            <person name="Woyke T."/>
            <person name="Wu D."/>
            <person name="Spring S."/>
            <person name="Schueler E."/>
            <person name="Brambilla E."/>
            <person name="Klenk H.-P."/>
            <person name="Eisen J.A."/>
        </authorList>
    </citation>
    <scope>NUCLEOTIDE SEQUENCE [LARGE SCALE GENOMIC DNA]</scope>
    <source>
        <strain evidence="9">DSM 4017 / NBRC 107636 / OCM 62 / WeN5</strain>
    </source>
</reference>
<feature type="transmembrane region" description="Helical" evidence="7">
    <location>
        <begin position="440"/>
        <end position="463"/>
    </location>
</feature>
<protein>
    <submittedName>
        <fullName evidence="8">Choline/carnitine/betaine transporter</fullName>
    </submittedName>
</protein>
<keyword evidence="9" id="KW-1185">Reference proteome</keyword>
<keyword evidence="6 7" id="KW-0472">Membrane</keyword>
<keyword evidence="2" id="KW-0813">Transport</keyword>
<feature type="transmembrane region" description="Helical" evidence="7">
    <location>
        <begin position="316"/>
        <end position="333"/>
    </location>
</feature>
<dbReference type="EMBL" id="CP002101">
    <property type="protein sequence ID" value="AEH61045.1"/>
    <property type="molecule type" value="Genomic_DNA"/>
</dbReference>
<feature type="transmembrane region" description="Helical" evidence="7">
    <location>
        <begin position="231"/>
        <end position="249"/>
    </location>
</feature>
<evidence type="ECO:0000256" key="4">
    <source>
        <dbReference type="ARBA" id="ARBA00022692"/>
    </source>
</evidence>
<dbReference type="PROSITE" id="PS01303">
    <property type="entry name" value="BCCT"/>
    <property type="match status" value="1"/>
</dbReference>
<feature type="transmembrane region" description="Helical" evidence="7">
    <location>
        <begin position="345"/>
        <end position="365"/>
    </location>
</feature>
<evidence type="ECO:0000313" key="9">
    <source>
        <dbReference type="Proteomes" id="UP000006622"/>
    </source>
</evidence>
<gene>
    <name evidence="8" type="ordered locus">Mzhil_1190</name>
</gene>
<feature type="transmembrane region" description="Helical" evidence="7">
    <location>
        <begin position="139"/>
        <end position="162"/>
    </location>
</feature>
<keyword evidence="5 7" id="KW-1133">Transmembrane helix</keyword>
<evidence type="ECO:0000313" key="8">
    <source>
        <dbReference type="EMBL" id="AEH61045.1"/>
    </source>
</evidence>
<feature type="transmembrane region" description="Helical" evidence="7">
    <location>
        <begin position="469"/>
        <end position="488"/>
    </location>
</feature>
<dbReference type="KEGG" id="mzh:Mzhil_1190"/>
<dbReference type="Pfam" id="PF02028">
    <property type="entry name" value="BCCT"/>
    <property type="match status" value="1"/>
</dbReference>
<sequence length="531" mass="58673">MKDPHMYRINPQVFYFSAIIVLLFVTMGVLFTGRMSSIFSTIQDLIVTNFGWFYVLAVAFFLIFVIGLYFSKYGHIRLGKDSDRPEYKNSTWFAMLFSAGMGIGLLFYSVAEPILHFSQPKEASPETISAAMEAMNLTFFHWGLHAWGIYIIVGLSLAYFSYRHDLPLTIRSTLYPIFGEKIYGIRGNIVEVIAIFGTLFGVATSLGLGVMQINAGIDHIGLVSYSLNNQILLIAIITLIATISVASGLDKGIKTLSQFNIILGISLVIFVLIVGPSIFLLSSYVQSIGFYLQNIVYLTFQTDAFIGLDWQKSWTMFYWGWWISWSPFVGMFIARISRGRTIREFIMGVLLVPTLVTFLWIVVFGNTAIHMELFGSGGIIEAVQESVPTSLYVLLDQLPGAFITTLIATTVIVTFFVTSSDSGSLVISILSSGGNPYPPMVLRIFWSLLQGAVAAILLITGGLASLETAALTTALPFSFVMILMCYSLHKGLKAESLGYDVVDADIPPPPESTSQVKTKTLIRDLLGRGKQ</sequence>
<dbReference type="Proteomes" id="UP000006622">
    <property type="component" value="Chromosome"/>
</dbReference>
<feature type="transmembrane region" description="Helical" evidence="7">
    <location>
        <begin position="261"/>
        <end position="285"/>
    </location>
</feature>
<evidence type="ECO:0000256" key="7">
    <source>
        <dbReference type="SAM" id="Phobius"/>
    </source>
</evidence>
<dbReference type="GO" id="GO:0022857">
    <property type="term" value="F:transmembrane transporter activity"/>
    <property type="evidence" value="ECO:0007669"/>
    <property type="project" value="InterPro"/>
</dbReference>
<comment type="subcellular location">
    <subcellularLocation>
        <location evidence="1">Cell membrane</location>
        <topology evidence="1">Multi-pass membrane protein</topology>
    </subcellularLocation>
</comment>
<dbReference type="PANTHER" id="PTHR30047">
    <property type="entry name" value="HIGH-AFFINITY CHOLINE TRANSPORT PROTEIN-RELATED"/>
    <property type="match status" value="1"/>
</dbReference>
<dbReference type="GO" id="GO:0005886">
    <property type="term" value="C:plasma membrane"/>
    <property type="evidence" value="ECO:0007669"/>
    <property type="project" value="UniProtKB-SubCell"/>
</dbReference>
<dbReference type="RefSeq" id="WP_013898482.1">
    <property type="nucleotide sequence ID" value="NC_015676.1"/>
</dbReference>
<evidence type="ECO:0000256" key="5">
    <source>
        <dbReference type="ARBA" id="ARBA00022989"/>
    </source>
</evidence>
<keyword evidence="4 7" id="KW-0812">Transmembrane</keyword>
<dbReference type="GeneID" id="10822823"/>
<feature type="transmembrane region" description="Helical" evidence="7">
    <location>
        <begin position="189"/>
        <end position="211"/>
    </location>
</feature>
<organism evidence="8 9">
    <name type="scientific">Methanosalsum zhilinae (strain DSM 4017 / NBRC 107636 / OCM 62 / WeN5)</name>
    <name type="common">Methanohalophilus zhilinae</name>
    <dbReference type="NCBI Taxonomy" id="679901"/>
    <lineage>
        <taxon>Archaea</taxon>
        <taxon>Methanobacteriati</taxon>
        <taxon>Methanobacteriota</taxon>
        <taxon>Stenosarchaea group</taxon>
        <taxon>Methanomicrobia</taxon>
        <taxon>Methanosarcinales</taxon>
        <taxon>Methanosarcinaceae</taxon>
        <taxon>Methanosalsum</taxon>
    </lineage>
</organism>
<evidence type="ECO:0000256" key="6">
    <source>
        <dbReference type="ARBA" id="ARBA00023136"/>
    </source>
</evidence>
<evidence type="ECO:0000256" key="3">
    <source>
        <dbReference type="ARBA" id="ARBA00022475"/>
    </source>
</evidence>
<feature type="transmembrane region" description="Helical" evidence="7">
    <location>
        <begin position="398"/>
        <end position="419"/>
    </location>
</feature>
<dbReference type="InterPro" id="IPR000060">
    <property type="entry name" value="BCCT_transptr"/>
</dbReference>
<dbReference type="OrthoDB" id="141573at2157"/>
<name>F7XMN0_METZD</name>
<proteinExistence type="predicted"/>
<dbReference type="HOGENOM" id="CLU_010118_5_0_2"/>
<feature type="transmembrane region" description="Helical" evidence="7">
    <location>
        <begin position="51"/>
        <end position="70"/>
    </location>
</feature>